<gene>
    <name evidence="2" type="primary">yjbK</name>
    <name evidence="2" type="ORF">NCTC10172_01262</name>
</gene>
<dbReference type="PIRSF" id="PIRSF012526">
    <property type="entry name" value="CYTH_UCP012526"/>
    <property type="match status" value="1"/>
</dbReference>
<dbReference type="InterPro" id="IPR009195">
    <property type="entry name" value="Uncharacterised_YjbK"/>
</dbReference>
<dbReference type="CDD" id="cd07762">
    <property type="entry name" value="CYTH-like_Pase_1"/>
    <property type="match status" value="1"/>
</dbReference>
<dbReference type="Gene3D" id="2.40.320.10">
    <property type="entry name" value="Hypothetical Protein Pfu-838710-001"/>
    <property type="match status" value="1"/>
</dbReference>
<dbReference type="STRING" id="1408416.GCA_000702765_01258"/>
<reference evidence="2 3" key="1">
    <citation type="submission" date="2019-01" db="EMBL/GenBank/DDBJ databases">
        <authorList>
            <consortium name="Pathogen Informatics"/>
        </authorList>
    </citation>
    <scope>NUCLEOTIDE SEQUENCE [LARGE SCALE GENOMIC DNA]</scope>
    <source>
        <strain evidence="2 3">NCTC10172</strain>
    </source>
</reference>
<dbReference type="KEGG" id="ahk:NCTC10172_01262"/>
<dbReference type="RefSeq" id="WP_051659074.1">
    <property type="nucleotide sequence ID" value="NZ_LR215050.1"/>
</dbReference>
<dbReference type="AlphaFoldDB" id="A0A449BLA1"/>
<evidence type="ECO:0000313" key="3">
    <source>
        <dbReference type="Proteomes" id="UP000290909"/>
    </source>
</evidence>
<proteinExistence type="predicted"/>
<keyword evidence="3" id="KW-1185">Reference proteome</keyword>
<name>A0A449BLA1_9MOLU</name>
<accession>A0A449BLA1</accession>
<dbReference type="Proteomes" id="UP000290909">
    <property type="component" value="Chromosome"/>
</dbReference>
<protein>
    <submittedName>
        <fullName evidence="2">Uncharacterized conserved protein</fullName>
    </submittedName>
</protein>
<evidence type="ECO:0000259" key="1">
    <source>
        <dbReference type="PROSITE" id="PS51707"/>
    </source>
</evidence>
<dbReference type="EMBL" id="LR215050">
    <property type="protein sequence ID" value="VEU83203.1"/>
    <property type="molecule type" value="Genomic_DNA"/>
</dbReference>
<dbReference type="SUPFAM" id="SSF55154">
    <property type="entry name" value="CYTH-like phosphatases"/>
    <property type="match status" value="1"/>
</dbReference>
<dbReference type="SMART" id="SM01118">
    <property type="entry name" value="CYTH"/>
    <property type="match status" value="1"/>
</dbReference>
<sequence length="185" mass="22387">MNMNIEIEFKTKIDKEKYEELLKEFSLEENVFKQTNYYFDTNNLDLNNKKMVLRIRQKRENQFKLTLKSQSEQSSFEYHVLLTEEQAKEMIKSGFHTKDFFDQIDFFVNFQTSLDNYRASTPYEVGTLFFDRNEYCGLTDYEIEYEVDHFETGLEEFNKFLAKHNIEFKSTKRKSERALSCIIPR</sequence>
<dbReference type="InterPro" id="IPR033469">
    <property type="entry name" value="CYTH-like_dom_sf"/>
</dbReference>
<dbReference type="PROSITE" id="PS51707">
    <property type="entry name" value="CYTH"/>
    <property type="match status" value="1"/>
</dbReference>
<organism evidence="2 3">
    <name type="scientific">Acholeplasma hippikon</name>
    <dbReference type="NCBI Taxonomy" id="264636"/>
    <lineage>
        <taxon>Bacteria</taxon>
        <taxon>Bacillati</taxon>
        <taxon>Mycoplasmatota</taxon>
        <taxon>Mollicutes</taxon>
        <taxon>Acholeplasmatales</taxon>
        <taxon>Acholeplasmataceae</taxon>
        <taxon>Acholeplasma</taxon>
    </lineage>
</organism>
<feature type="domain" description="CYTH" evidence="1">
    <location>
        <begin position="4"/>
        <end position="185"/>
    </location>
</feature>
<dbReference type="InterPro" id="IPR023577">
    <property type="entry name" value="CYTH_domain"/>
</dbReference>
<evidence type="ECO:0000313" key="2">
    <source>
        <dbReference type="EMBL" id="VEU83203.1"/>
    </source>
</evidence>
<dbReference type="Pfam" id="PF01928">
    <property type="entry name" value="CYTH"/>
    <property type="match status" value="1"/>
</dbReference>